<dbReference type="GO" id="GO:0003735">
    <property type="term" value="F:structural constituent of ribosome"/>
    <property type="evidence" value="ECO:0007669"/>
    <property type="project" value="TreeGrafter"/>
</dbReference>
<keyword evidence="6" id="KW-0496">Mitochondrion</keyword>
<dbReference type="PANTHER" id="PTHR13184">
    <property type="entry name" value="37S RIBOSOMAL PROTEIN S22"/>
    <property type="match status" value="1"/>
</dbReference>
<dbReference type="AlphaFoldDB" id="A0A8H4QFX6"/>
<dbReference type="GO" id="GO:0006412">
    <property type="term" value="P:translation"/>
    <property type="evidence" value="ECO:0007669"/>
    <property type="project" value="InterPro"/>
</dbReference>
<evidence type="ECO:0000256" key="7">
    <source>
        <dbReference type="ARBA" id="ARBA00045681"/>
    </source>
</evidence>
<proteinExistence type="predicted"/>
<evidence type="ECO:0000256" key="2">
    <source>
        <dbReference type="ARBA" id="ARBA00022723"/>
    </source>
</evidence>
<reference evidence="9 10" key="1">
    <citation type="submission" date="2020-03" db="EMBL/GenBank/DDBJ databases">
        <title>Draft Genome Sequence of Cudoniella acicularis.</title>
        <authorList>
            <person name="Buettner E."/>
            <person name="Kellner H."/>
        </authorList>
    </citation>
    <scope>NUCLEOTIDE SEQUENCE [LARGE SCALE GENOMIC DNA]</scope>
    <source>
        <strain evidence="9 10">DSM 108380</strain>
    </source>
</reference>
<evidence type="ECO:0000256" key="6">
    <source>
        <dbReference type="ARBA" id="ARBA00023128"/>
    </source>
</evidence>
<keyword evidence="4" id="KW-0408">Iron</keyword>
<dbReference type="OrthoDB" id="421327at2759"/>
<evidence type="ECO:0000313" key="10">
    <source>
        <dbReference type="Proteomes" id="UP000566819"/>
    </source>
</evidence>
<dbReference type="GO" id="GO:0008168">
    <property type="term" value="F:methyltransferase activity"/>
    <property type="evidence" value="ECO:0007669"/>
    <property type="project" value="InterPro"/>
</dbReference>
<organism evidence="9 10">
    <name type="scientific">Cudoniella acicularis</name>
    <dbReference type="NCBI Taxonomy" id="354080"/>
    <lineage>
        <taxon>Eukaryota</taxon>
        <taxon>Fungi</taxon>
        <taxon>Dikarya</taxon>
        <taxon>Ascomycota</taxon>
        <taxon>Pezizomycotina</taxon>
        <taxon>Leotiomycetes</taxon>
        <taxon>Helotiales</taxon>
        <taxon>Tricladiaceae</taxon>
        <taxon>Cudoniella</taxon>
    </lineage>
</organism>
<feature type="compositionally biased region" description="Polar residues" evidence="8">
    <location>
        <begin position="564"/>
        <end position="573"/>
    </location>
</feature>
<evidence type="ECO:0000256" key="1">
    <source>
        <dbReference type="ARBA" id="ARBA00004173"/>
    </source>
</evidence>
<feature type="region of interest" description="Disordered" evidence="8">
    <location>
        <begin position="564"/>
        <end position="584"/>
    </location>
</feature>
<comment type="caution">
    <text evidence="9">The sequence shown here is derived from an EMBL/GenBank/DDBJ whole genome shotgun (WGS) entry which is preliminary data.</text>
</comment>
<dbReference type="InterPro" id="IPR015324">
    <property type="entry name" value="Ribosomal_Rsm22-like"/>
</dbReference>
<sequence length="848" mass="94672">MLTARKAPRACLSCRLQLLSLFENGFVNPTTNHASRARYATSSRPRPRTLRLRNTPPIRNLTEGKLPVENAESQISEALAVDIEAVVREARQTFGETLPKDYLSTEEYALYERLYGPPLRETRAEDLEYLPSAEEDAEDEVVRNVLLRENADGVYEEIEFDPTLGYSVVNQDGGFAIDAIVTDEMETETAVYEGQEGLGVEAIETEISNTATQEGSEDEVRVQGRNQREVDAITRLQKDMDAAMARPAEEEEGELDEEYEEEMEEEEYEDEEPDAYLDSDTVRTHPHTITGRSGTFPTTISLPGDQIIEPISELISRTDIKHLSEAAERALGGPGLPHSTSTPSSMKHLPQKHVALDAIQHKMTEMEADVYLAAVMPGTYAASMSTIVEVRKRLGSKWVRDLLLRKGEGPRVLDAGAGGAGAIAWRQILQAEWDVMKEEGIVRGETARSGKTTVLIGANTLRHRVSTLLENTTFLPRLPDYVHASRSRAHIDGSDPQARKVYDIIIAPHTLFPLKEDFRRKNMVENLWSLLDPSGGVLILIEKGLPRGFEAIAGARDLLLGSHISSPGDTTTENEIESPASDHTRFSDKEEGMIIAPCTNHTKCPMYLTPGLSAGRKDFCHFNQRFIRPPYLQRVLGASVRNHEDVKFSYLAVRRGVDVRKGVNPIMQGDEATEQSFEGYEEYDLPESEISGQDESDVKFHSLSLPRAVLPPLKRRGHVTLDLCTPSGKLERWTVPKSFSKTAYRDARKSKWGDLWALGAKTRVLRPPRLGRKGEEDGTGGKMKGVRDGRMGKGGKRVKKNKFNVIMGKDGFEGIEQDRSQSKFVRPEKRTKGGRIWKEKKPIGEDDI</sequence>
<evidence type="ECO:0000313" key="9">
    <source>
        <dbReference type="EMBL" id="KAF4610400.1"/>
    </source>
</evidence>
<gene>
    <name evidence="9" type="ORF">G7Y89_g15719</name>
</gene>
<dbReference type="InterPro" id="IPR052571">
    <property type="entry name" value="Mt_RNA_Methyltransferase"/>
</dbReference>
<keyword evidence="10" id="KW-1185">Reference proteome</keyword>
<comment type="subcellular location">
    <subcellularLocation>
        <location evidence="1">Mitochondrion</location>
    </subcellularLocation>
</comment>
<comment type="function">
    <text evidence="7">Mitochondrial ribosome (mitoribosome) assembly factor. Binds at the interface of the head and body domains of the mitochondrial small ribosomal subunit (mt-SSU), occluding the mRNA channel and preventing compaction of the head domain towards the body. Probable inactive methyltransferase: retains the characteristic folding and ability to bind S-adenosyl-L-methionine, but it probably lost its methyltransferase activity.</text>
</comment>
<keyword evidence="3" id="KW-0809">Transit peptide</keyword>
<name>A0A8H4QFX6_9HELO</name>
<dbReference type="Proteomes" id="UP000566819">
    <property type="component" value="Unassembled WGS sequence"/>
</dbReference>
<evidence type="ECO:0000256" key="3">
    <source>
        <dbReference type="ARBA" id="ARBA00022946"/>
    </source>
</evidence>
<evidence type="ECO:0000256" key="4">
    <source>
        <dbReference type="ARBA" id="ARBA00023004"/>
    </source>
</evidence>
<feature type="region of interest" description="Disordered" evidence="8">
    <location>
        <begin position="817"/>
        <end position="848"/>
    </location>
</feature>
<dbReference type="GO" id="GO:0051536">
    <property type="term" value="F:iron-sulfur cluster binding"/>
    <property type="evidence" value="ECO:0007669"/>
    <property type="project" value="UniProtKB-KW"/>
</dbReference>
<keyword evidence="5" id="KW-0411">Iron-sulfur</keyword>
<protein>
    <submittedName>
        <fullName evidence="9">Uncharacterized protein</fullName>
    </submittedName>
</protein>
<feature type="region of interest" description="Disordered" evidence="8">
    <location>
        <begin position="34"/>
        <end position="55"/>
    </location>
</feature>
<feature type="region of interest" description="Disordered" evidence="8">
    <location>
        <begin position="768"/>
        <end position="802"/>
    </location>
</feature>
<dbReference type="PANTHER" id="PTHR13184:SF5">
    <property type="entry name" value="METHYLTRANSFERASE-LIKE PROTEIN 17, MITOCHONDRIAL"/>
    <property type="match status" value="1"/>
</dbReference>
<dbReference type="EMBL" id="JAAMPI010002626">
    <property type="protein sequence ID" value="KAF4610400.1"/>
    <property type="molecule type" value="Genomic_DNA"/>
</dbReference>
<accession>A0A8H4QFX6</accession>
<evidence type="ECO:0000256" key="5">
    <source>
        <dbReference type="ARBA" id="ARBA00023014"/>
    </source>
</evidence>
<keyword evidence="2" id="KW-0479">Metal-binding</keyword>
<dbReference type="Pfam" id="PF09243">
    <property type="entry name" value="Rsm22"/>
    <property type="match status" value="1"/>
</dbReference>
<feature type="compositionally biased region" description="Basic residues" evidence="8">
    <location>
        <begin position="793"/>
        <end position="802"/>
    </location>
</feature>
<dbReference type="GO" id="GO:0046872">
    <property type="term" value="F:metal ion binding"/>
    <property type="evidence" value="ECO:0007669"/>
    <property type="project" value="UniProtKB-KW"/>
</dbReference>
<dbReference type="GO" id="GO:0005763">
    <property type="term" value="C:mitochondrial small ribosomal subunit"/>
    <property type="evidence" value="ECO:0007669"/>
    <property type="project" value="TreeGrafter"/>
</dbReference>
<evidence type="ECO:0000256" key="8">
    <source>
        <dbReference type="SAM" id="MobiDB-lite"/>
    </source>
</evidence>